<organism evidence="3 4">
    <name type="scientific">Cognatishimia activa</name>
    <dbReference type="NCBI Taxonomy" id="1715691"/>
    <lineage>
        <taxon>Bacteria</taxon>
        <taxon>Pseudomonadati</taxon>
        <taxon>Pseudomonadota</taxon>
        <taxon>Alphaproteobacteria</taxon>
        <taxon>Rhodobacterales</taxon>
        <taxon>Paracoccaceae</taxon>
        <taxon>Cognatishimia</taxon>
    </lineage>
</organism>
<dbReference type="KEGG" id="cact:HZ995_07730"/>
<evidence type="ECO:0000313" key="3">
    <source>
        <dbReference type="EMBL" id="QTN37373.1"/>
    </source>
</evidence>
<dbReference type="Gene3D" id="3.40.50.1240">
    <property type="entry name" value="Phosphoglycerate mutase-like"/>
    <property type="match status" value="1"/>
</dbReference>
<dbReference type="SUPFAM" id="SSF53254">
    <property type="entry name" value="Phosphoglycerate mutase-like"/>
    <property type="match status" value="1"/>
</dbReference>
<dbReference type="SMART" id="SM00855">
    <property type="entry name" value="PGAM"/>
    <property type="match status" value="1"/>
</dbReference>
<gene>
    <name evidence="3" type="ORF">HZ995_07730</name>
</gene>
<dbReference type="Proteomes" id="UP000665026">
    <property type="component" value="Chromosome"/>
</dbReference>
<evidence type="ECO:0000256" key="1">
    <source>
        <dbReference type="ARBA" id="ARBA00022801"/>
    </source>
</evidence>
<reference evidence="3" key="1">
    <citation type="submission" date="2020-07" db="EMBL/GenBank/DDBJ databases">
        <title>Genome sequences of bacteria associated with the marine, planktonic diatom Thalassiosira profunda strain ECT2AJA-044.</title>
        <authorList>
            <person name="Gargas C.B."/>
            <person name="Roberts W.R."/>
            <person name="Alverson A.J."/>
        </authorList>
    </citation>
    <scope>NUCLEOTIDE SEQUENCE</scope>
    <source>
        <strain evidence="3">ECT2AJA-044</strain>
    </source>
</reference>
<evidence type="ECO:0000256" key="2">
    <source>
        <dbReference type="SAM" id="MobiDB-lite"/>
    </source>
</evidence>
<proteinExistence type="predicted"/>
<dbReference type="Pfam" id="PF00300">
    <property type="entry name" value="His_Phos_1"/>
    <property type="match status" value="1"/>
</dbReference>
<evidence type="ECO:0000313" key="4">
    <source>
        <dbReference type="Proteomes" id="UP000665026"/>
    </source>
</evidence>
<dbReference type="InterPro" id="IPR013078">
    <property type="entry name" value="His_Pase_superF_clade-1"/>
</dbReference>
<sequence length="219" mass="24421">MSQMMLVRHGQANSSARDEESYDRLSDLGHQQAAWLGAYLRDTGQHFTRVYCGSMRRHQETAQGMGAEQYGSLQIDARLNEFPYFSLAQSYERQTGEPVPMTREGFAMQLERVLAAWAADELEDIAEPFADFAARVDAVIQDIASGDGPALVVTSGGLISTVLRTTLALNTPAWAQMCLAIHNTSLHNWQAFMGRQLLTQFNSVPHLDTPERRHALTHL</sequence>
<dbReference type="PANTHER" id="PTHR20935">
    <property type="entry name" value="PHOSPHOGLYCERATE MUTASE-RELATED"/>
    <property type="match status" value="1"/>
</dbReference>
<feature type="region of interest" description="Disordered" evidence="2">
    <location>
        <begin position="1"/>
        <end position="23"/>
    </location>
</feature>
<name>A0A975ES48_9RHOB</name>
<keyword evidence="1" id="KW-0378">Hydrolase</keyword>
<dbReference type="CDD" id="cd07067">
    <property type="entry name" value="HP_PGM_like"/>
    <property type="match status" value="1"/>
</dbReference>
<dbReference type="InterPro" id="IPR029033">
    <property type="entry name" value="His_PPase_superfam"/>
</dbReference>
<protein>
    <submittedName>
        <fullName evidence="3">Histidine phosphatase family protein</fullName>
    </submittedName>
</protein>
<dbReference type="EMBL" id="CP060010">
    <property type="protein sequence ID" value="QTN37373.1"/>
    <property type="molecule type" value="Genomic_DNA"/>
</dbReference>
<accession>A0A975ES48</accession>
<dbReference type="GO" id="GO:0016787">
    <property type="term" value="F:hydrolase activity"/>
    <property type="evidence" value="ECO:0007669"/>
    <property type="project" value="UniProtKB-KW"/>
</dbReference>
<dbReference type="AlphaFoldDB" id="A0A975ES48"/>
<dbReference type="PANTHER" id="PTHR20935:SF0">
    <property type="entry name" value="SERINE_THREONINE-PROTEIN PHOSPHATASE PGAM5, MITOCHONDRIAL"/>
    <property type="match status" value="1"/>
</dbReference>
<dbReference type="InterPro" id="IPR051021">
    <property type="entry name" value="Mito_Ser/Thr_phosphatase"/>
</dbReference>
<dbReference type="RefSeq" id="WP_209358081.1">
    <property type="nucleotide sequence ID" value="NZ_CP060010.1"/>
</dbReference>